<evidence type="ECO:0000256" key="1">
    <source>
        <dbReference type="SAM" id="MobiDB-lite"/>
    </source>
</evidence>
<evidence type="ECO:0000313" key="2">
    <source>
        <dbReference type="EMBL" id="WXB02493.1"/>
    </source>
</evidence>
<reference evidence="2" key="1">
    <citation type="submission" date="2021-12" db="EMBL/GenBank/DDBJ databases">
        <title>Discovery of the Pendulisporaceae a myxobacterial family with distinct sporulation behavior and unique specialized metabolism.</title>
        <authorList>
            <person name="Garcia R."/>
            <person name="Popoff A."/>
            <person name="Bader C.D."/>
            <person name="Loehr J."/>
            <person name="Walesch S."/>
            <person name="Walt C."/>
            <person name="Boldt J."/>
            <person name="Bunk B."/>
            <person name="Haeckl F.J.F.P.J."/>
            <person name="Gunesch A.P."/>
            <person name="Birkelbach J."/>
            <person name="Nuebel U."/>
            <person name="Pietschmann T."/>
            <person name="Bach T."/>
            <person name="Mueller R."/>
        </authorList>
    </citation>
    <scope>NUCLEOTIDE SEQUENCE</scope>
    <source>
        <strain evidence="2">MSr11367</strain>
    </source>
</reference>
<dbReference type="RefSeq" id="WP_394832122.1">
    <property type="nucleotide sequence ID" value="NZ_CP089929.1"/>
</dbReference>
<organism evidence="2 3">
    <name type="scientific">Pendulispora rubella</name>
    <dbReference type="NCBI Taxonomy" id="2741070"/>
    <lineage>
        <taxon>Bacteria</taxon>
        <taxon>Pseudomonadati</taxon>
        <taxon>Myxococcota</taxon>
        <taxon>Myxococcia</taxon>
        <taxon>Myxococcales</taxon>
        <taxon>Sorangiineae</taxon>
        <taxon>Pendulisporaceae</taxon>
        <taxon>Pendulispora</taxon>
    </lineage>
</organism>
<proteinExistence type="predicted"/>
<sequence>MPPVGANIACDGPHGVDNKGGPLIGALFENDEALQESLSHGVQGIVVRLDRYNGQANDADVIASIYNVVGVNEKTDQTGTAKFDGTDSFIVDSDSVISDGEMRSKYFDAQAYVTDNVLVASIPIFRLRMMIPPSDNSKFEEVIEELRGVQLVGKVESEGENGLRIRNAVLTGRVPLQTMFLKAGPASVCNPDAGSFTAIKGTVCGSLDMTADPQADAAAGCDALSFALFLDVVPAQLRNGPKPAPPGKDACAPREITCP</sequence>
<keyword evidence="3" id="KW-1185">Reference proteome</keyword>
<name>A0ABZ2KV49_9BACT</name>
<dbReference type="EMBL" id="CP089983">
    <property type="protein sequence ID" value="WXB02493.1"/>
    <property type="molecule type" value="Genomic_DNA"/>
</dbReference>
<evidence type="ECO:0000313" key="3">
    <source>
        <dbReference type="Proteomes" id="UP001374803"/>
    </source>
</evidence>
<dbReference type="Proteomes" id="UP001374803">
    <property type="component" value="Chromosome"/>
</dbReference>
<gene>
    <name evidence="2" type="ORF">LVJ94_36955</name>
</gene>
<protein>
    <submittedName>
        <fullName evidence="2">Uncharacterized protein</fullName>
    </submittedName>
</protein>
<accession>A0ABZ2KV49</accession>
<feature type="region of interest" description="Disordered" evidence="1">
    <location>
        <begin position="240"/>
        <end position="259"/>
    </location>
</feature>